<dbReference type="AlphaFoldDB" id="A0A852WQ31"/>
<gene>
    <name evidence="1" type="ORF">BJY17_001029</name>
</gene>
<dbReference type="EMBL" id="JACCFI010000001">
    <property type="protein sequence ID" value="NYG20282.1"/>
    <property type="molecule type" value="Genomic_DNA"/>
</dbReference>
<evidence type="ECO:0000313" key="1">
    <source>
        <dbReference type="EMBL" id="NYG20282.1"/>
    </source>
</evidence>
<dbReference type="Proteomes" id="UP000549066">
    <property type="component" value="Unassembled WGS sequence"/>
</dbReference>
<name>A0A852WQ31_9MICO</name>
<evidence type="ECO:0000313" key="2">
    <source>
        <dbReference type="Proteomes" id="UP000549066"/>
    </source>
</evidence>
<dbReference type="RefSeq" id="WP_179550421.1">
    <property type="nucleotide sequence ID" value="NZ_JACCFI010000001.1"/>
</dbReference>
<keyword evidence="2" id="KW-1185">Reference proteome</keyword>
<reference evidence="1 2" key="1">
    <citation type="submission" date="2020-07" db="EMBL/GenBank/DDBJ databases">
        <title>Sequencing the genomes of 1000 actinobacteria strains.</title>
        <authorList>
            <person name="Klenk H.-P."/>
        </authorList>
    </citation>
    <scope>NUCLEOTIDE SEQUENCE [LARGE SCALE GENOMIC DNA]</scope>
    <source>
        <strain evidence="1 2">DSM 8598</strain>
    </source>
</reference>
<proteinExistence type="predicted"/>
<organism evidence="1 2">
    <name type="scientific">Agromyces hippuratus</name>
    <dbReference type="NCBI Taxonomy" id="286438"/>
    <lineage>
        <taxon>Bacteria</taxon>
        <taxon>Bacillati</taxon>
        <taxon>Actinomycetota</taxon>
        <taxon>Actinomycetes</taxon>
        <taxon>Micrococcales</taxon>
        <taxon>Microbacteriaceae</taxon>
        <taxon>Agromyces</taxon>
    </lineage>
</organism>
<evidence type="ECO:0008006" key="3">
    <source>
        <dbReference type="Google" id="ProtNLM"/>
    </source>
</evidence>
<accession>A0A852WQ31</accession>
<sequence>MHIFLVDETNRDYVENHFFIVGGLVYTPEQIPLVDAAVAACRAAAGYRPGDNFKFNTNERPSYVSPETHREAKKSLIADLRRIGVRMIVSVVLHDLCRNQTYDERMEWSLNTVAGAYRKLLVADQARGIMLMDRDNDRFDHLEHLFQHGLTFQDGSHIGLHDRIVLFGMTNDNASNLSSAADIALGAFRYSVNTAVGAGREPVAREMFPDLAAIMWSGEVGGRRRFRGFGYLPRPLTPVAPHLARYTNLAEALHSYSIDPL</sequence>
<protein>
    <recommendedName>
        <fullName evidence="3">DUF3800 domain-containing protein</fullName>
    </recommendedName>
</protein>
<comment type="caution">
    <text evidence="1">The sequence shown here is derived from an EMBL/GenBank/DDBJ whole genome shotgun (WGS) entry which is preliminary data.</text>
</comment>